<feature type="compositionally biased region" description="Low complexity" evidence="4">
    <location>
        <begin position="538"/>
        <end position="553"/>
    </location>
</feature>
<dbReference type="Proteomes" id="UP001497472">
    <property type="component" value="Unassembled WGS sequence"/>
</dbReference>
<dbReference type="Pfam" id="PF00076">
    <property type="entry name" value="RRM_1"/>
    <property type="match status" value="1"/>
</dbReference>
<keyword evidence="3" id="KW-0175">Coiled coil</keyword>
<keyword evidence="5" id="KW-0732">Signal</keyword>
<proteinExistence type="predicted"/>
<comment type="caution">
    <text evidence="7">The sequence shown here is derived from an EMBL/GenBank/DDBJ whole genome shotgun (WGS) entry which is preliminary data.</text>
</comment>
<feature type="region of interest" description="Disordered" evidence="4">
    <location>
        <begin position="534"/>
        <end position="558"/>
    </location>
</feature>
<protein>
    <recommendedName>
        <fullName evidence="6">RRM domain-containing protein</fullName>
    </recommendedName>
</protein>
<evidence type="ECO:0000256" key="2">
    <source>
        <dbReference type="PROSITE-ProRule" id="PRU00176"/>
    </source>
</evidence>
<evidence type="ECO:0000313" key="8">
    <source>
        <dbReference type="Proteomes" id="UP001497472"/>
    </source>
</evidence>
<dbReference type="PROSITE" id="PS50102">
    <property type="entry name" value="RRM"/>
    <property type="match status" value="1"/>
</dbReference>
<evidence type="ECO:0000256" key="3">
    <source>
        <dbReference type="SAM" id="Coils"/>
    </source>
</evidence>
<keyword evidence="8" id="KW-1185">Reference proteome</keyword>
<dbReference type="InterPro" id="IPR035979">
    <property type="entry name" value="RBD_domain_sf"/>
</dbReference>
<accession>A0AAV1JDP0</accession>
<gene>
    <name evidence="7" type="ORF">LNINA_LOCUS6920</name>
</gene>
<dbReference type="GO" id="GO:0003723">
    <property type="term" value="F:RNA binding"/>
    <property type="evidence" value="ECO:0007669"/>
    <property type="project" value="UniProtKB-UniRule"/>
</dbReference>
<dbReference type="Gene3D" id="3.30.70.330">
    <property type="match status" value="2"/>
</dbReference>
<organism evidence="7 8">
    <name type="scientific">Leptosia nina</name>
    <dbReference type="NCBI Taxonomy" id="320188"/>
    <lineage>
        <taxon>Eukaryota</taxon>
        <taxon>Metazoa</taxon>
        <taxon>Ecdysozoa</taxon>
        <taxon>Arthropoda</taxon>
        <taxon>Hexapoda</taxon>
        <taxon>Insecta</taxon>
        <taxon>Pterygota</taxon>
        <taxon>Neoptera</taxon>
        <taxon>Endopterygota</taxon>
        <taxon>Lepidoptera</taxon>
        <taxon>Glossata</taxon>
        <taxon>Ditrysia</taxon>
        <taxon>Papilionoidea</taxon>
        <taxon>Pieridae</taxon>
        <taxon>Pierinae</taxon>
        <taxon>Leptosia</taxon>
    </lineage>
</organism>
<dbReference type="SUPFAM" id="SSF54928">
    <property type="entry name" value="RNA-binding domain, RBD"/>
    <property type="match status" value="1"/>
</dbReference>
<dbReference type="SMART" id="SM00360">
    <property type="entry name" value="RRM"/>
    <property type="match status" value="2"/>
</dbReference>
<dbReference type="InterPro" id="IPR012677">
    <property type="entry name" value="Nucleotide-bd_a/b_plait_sf"/>
</dbReference>
<feature type="compositionally biased region" description="Basic and acidic residues" evidence="4">
    <location>
        <begin position="605"/>
        <end position="619"/>
    </location>
</feature>
<evidence type="ECO:0000259" key="6">
    <source>
        <dbReference type="PROSITE" id="PS50102"/>
    </source>
</evidence>
<feature type="coiled-coil region" evidence="3">
    <location>
        <begin position="24"/>
        <end position="51"/>
    </location>
</feature>
<feature type="region of interest" description="Disordered" evidence="4">
    <location>
        <begin position="585"/>
        <end position="619"/>
    </location>
</feature>
<dbReference type="AlphaFoldDB" id="A0AAV1JDP0"/>
<feature type="signal peptide" evidence="5">
    <location>
        <begin position="1"/>
        <end position="21"/>
    </location>
</feature>
<evidence type="ECO:0000256" key="5">
    <source>
        <dbReference type="SAM" id="SignalP"/>
    </source>
</evidence>
<dbReference type="EMBL" id="CAVLEF010000009">
    <property type="protein sequence ID" value="CAK1547444.1"/>
    <property type="molecule type" value="Genomic_DNA"/>
</dbReference>
<name>A0AAV1JDP0_9NEOP</name>
<sequence length="619" mass="70341">MILFQMLKPMIILKFYLISHSVCLDQHTKAIEELELEYEDEKNSMIAITESDGKTAGFLQGREFLAFGSLLNAVPEEDLYYANFGDPSVFKYFSKNNVAITNRKIGVLVAAYRRYYGNTWFRNGSHINELGYLLCGFPHFDLAKITPTVFKELTVDVLGRLQRCSVEQTKILYRIATHPDAYGAPYKWSSHELGRLNALFICIPRQEISSIQLEAITAITPAVIKLMDQKKLEYFTKQQILRMNPKTRRIYILRMQLRNSLDTSKITKKNCTRLKFSIIYFILNIMINGQRVFKKAPHAWHGPEPSRSCEVFIGRIPHDCFEDTLVPLFQQAGELFEFRLMINFSGWNRGYAFAMYTTEAEANQAICMFNNFMIRPSWQLGVCHSINNCRIFISRIPTTTSSTEIVSLLYALTEEVKEIRIRRSGGGCAAIVEYKSHRGAAMARKALLAAASAAWGSGARPAVDWSLPQSPHLLRQYREVGRWTPDRGVEIFRLSEEPAPVASSYSLERWSQARRLRLIHEAYFSYAAPNNALAGADEPQPTTPLQSTSTEPSANSSLLSDWPQAVDLLARNMLTMGLSAPWGTWGQDDETSDAPSYNPWTAPHPLHDMREGQAKQKPQ</sequence>
<dbReference type="CDD" id="cd12249">
    <property type="entry name" value="RRM1_hnRNPR_like"/>
    <property type="match status" value="1"/>
</dbReference>
<evidence type="ECO:0000313" key="7">
    <source>
        <dbReference type="EMBL" id="CAK1547444.1"/>
    </source>
</evidence>
<evidence type="ECO:0000256" key="1">
    <source>
        <dbReference type="ARBA" id="ARBA00022884"/>
    </source>
</evidence>
<evidence type="ECO:0000256" key="4">
    <source>
        <dbReference type="SAM" id="MobiDB-lite"/>
    </source>
</evidence>
<reference evidence="7 8" key="1">
    <citation type="submission" date="2023-11" db="EMBL/GenBank/DDBJ databases">
        <authorList>
            <person name="Okamura Y."/>
        </authorList>
    </citation>
    <scope>NUCLEOTIDE SEQUENCE [LARGE SCALE GENOMIC DNA]</scope>
</reference>
<keyword evidence="1 2" id="KW-0694">RNA-binding</keyword>
<feature type="domain" description="RRM" evidence="6">
    <location>
        <begin position="309"/>
        <end position="387"/>
    </location>
</feature>
<dbReference type="InterPro" id="IPR000504">
    <property type="entry name" value="RRM_dom"/>
</dbReference>
<dbReference type="PANTHER" id="PTHR21245">
    <property type="entry name" value="HETEROGENEOUS NUCLEAR RIBONUCLEOPROTEIN"/>
    <property type="match status" value="1"/>
</dbReference>
<feature type="chain" id="PRO_5043830376" description="RRM domain-containing protein" evidence="5">
    <location>
        <begin position="22"/>
        <end position="619"/>
    </location>
</feature>